<feature type="non-terminal residue" evidence="2">
    <location>
        <position position="340"/>
    </location>
</feature>
<keyword evidence="1" id="KW-0472">Membrane</keyword>
<feature type="transmembrane region" description="Helical" evidence="1">
    <location>
        <begin position="287"/>
        <end position="310"/>
    </location>
</feature>
<protein>
    <submittedName>
        <fullName evidence="2">ABC transporter permease</fullName>
    </submittedName>
</protein>
<gene>
    <name evidence="2" type="ORF">ACFQ11_27965</name>
</gene>
<reference evidence="3" key="1">
    <citation type="journal article" date="2019" name="Int. J. Syst. Evol. Microbiol.">
        <title>The Global Catalogue of Microorganisms (GCM) 10K type strain sequencing project: providing services to taxonomists for standard genome sequencing and annotation.</title>
        <authorList>
            <consortium name="The Broad Institute Genomics Platform"/>
            <consortium name="The Broad Institute Genome Sequencing Center for Infectious Disease"/>
            <person name="Wu L."/>
            <person name="Ma J."/>
        </authorList>
    </citation>
    <scope>NUCLEOTIDE SEQUENCE [LARGE SCALE GENOMIC DNA]</scope>
    <source>
        <strain evidence="3">JCM 31202</strain>
    </source>
</reference>
<sequence>MSGFRPALRIALHDALRAKGRTALILCMVGLPVAAVVGFGVVWKTLEWTPRESLPHEIGAADALLSGDGRDPIGQFPDNGETSIGATAEAAPWTTAEITRRVVAEYGADARVLPMNFGDVEIVTSAGRLRVPLHELDVRDPMARGILEITDGRAPGAPGEIALSPSLAARGFALGGTVRVGSEETPMRVVGYVRDPYVSPDHEATEHLAVALPGAVPADPSADPTEAGPLRHWLVDAGGPVTWEDVTGFNEDGIIVLSRDVVEHPPEKPGPSGLSSPPDWPVNRTSAIVALTGAMILLQVVLLAGPAFAVDVRRRRRLLALVAVAGGGPRHLRAVVLAGG</sequence>
<evidence type="ECO:0000313" key="3">
    <source>
        <dbReference type="Proteomes" id="UP001596972"/>
    </source>
</evidence>
<evidence type="ECO:0000256" key="1">
    <source>
        <dbReference type="SAM" id="Phobius"/>
    </source>
</evidence>
<comment type="caution">
    <text evidence="2">The sequence shown here is derived from an EMBL/GenBank/DDBJ whole genome shotgun (WGS) entry which is preliminary data.</text>
</comment>
<keyword evidence="3" id="KW-1185">Reference proteome</keyword>
<accession>A0ABW3EWR2</accession>
<organism evidence="2 3">
    <name type="scientific">Actinomadura sediminis</name>
    <dbReference type="NCBI Taxonomy" id="1038904"/>
    <lineage>
        <taxon>Bacteria</taxon>
        <taxon>Bacillati</taxon>
        <taxon>Actinomycetota</taxon>
        <taxon>Actinomycetes</taxon>
        <taxon>Streptosporangiales</taxon>
        <taxon>Thermomonosporaceae</taxon>
        <taxon>Actinomadura</taxon>
    </lineage>
</organism>
<dbReference type="EMBL" id="JBHTJA010000078">
    <property type="protein sequence ID" value="MFD0904251.1"/>
    <property type="molecule type" value="Genomic_DNA"/>
</dbReference>
<evidence type="ECO:0000313" key="2">
    <source>
        <dbReference type="EMBL" id="MFD0904251.1"/>
    </source>
</evidence>
<name>A0ABW3EWR2_9ACTN</name>
<feature type="transmembrane region" description="Helical" evidence="1">
    <location>
        <begin position="21"/>
        <end position="43"/>
    </location>
</feature>
<keyword evidence="1" id="KW-0812">Transmembrane</keyword>
<keyword evidence="1" id="KW-1133">Transmembrane helix</keyword>
<proteinExistence type="predicted"/>
<dbReference type="Proteomes" id="UP001596972">
    <property type="component" value="Unassembled WGS sequence"/>
</dbReference>